<dbReference type="SMART" id="SM00388">
    <property type="entry name" value="HisKA"/>
    <property type="match status" value="1"/>
</dbReference>
<feature type="domain" description="Histidine kinase" evidence="6">
    <location>
        <begin position="104"/>
        <end position="327"/>
    </location>
</feature>
<evidence type="ECO:0000256" key="3">
    <source>
        <dbReference type="ARBA" id="ARBA00022553"/>
    </source>
</evidence>
<protein>
    <recommendedName>
        <fullName evidence="2">histidine kinase</fullName>
        <ecNumber evidence="2">2.7.13.3</ecNumber>
    </recommendedName>
</protein>
<proteinExistence type="predicted"/>
<reference evidence="7 8" key="1">
    <citation type="submission" date="2021-03" db="EMBL/GenBank/DDBJ databases">
        <title>Genomic and phenotypic characterization of Chloracidobacterium isolates provides evidence for multiple species.</title>
        <authorList>
            <person name="Saini M.K."/>
            <person name="Costas A.M.G."/>
            <person name="Tank M."/>
            <person name="Bryant D.A."/>
        </authorList>
    </citation>
    <scope>NUCLEOTIDE SEQUENCE [LARGE SCALE GENOMIC DNA]</scope>
    <source>
        <strain evidence="7 8">N</strain>
    </source>
</reference>
<evidence type="ECO:0000256" key="5">
    <source>
        <dbReference type="ARBA" id="ARBA00022777"/>
    </source>
</evidence>
<dbReference type="Pfam" id="PF00512">
    <property type="entry name" value="HisKA"/>
    <property type="match status" value="1"/>
</dbReference>
<dbReference type="PRINTS" id="PR00344">
    <property type="entry name" value="BCTRLSENSOR"/>
</dbReference>
<dbReference type="InterPro" id="IPR036097">
    <property type="entry name" value="HisK_dim/P_sf"/>
</dbReference>
<dbReference type="RefSeq" id="WP_211423588.1">
    <property type="nucleotide sequence ID" value="NZ_CP072643.1"/>
</dbReference>
<evidence type="ECO:0000313" key="7">
    <source>
        <dbReference type="EMBL" id="QUV95360.1"/>
    </source>
</evidence>
<dbReference type="CDD" id="cd00082">
    <property type="entry name" value="HisKA"/>
    <property type="match status" value="1"/>
</dbReference>
<dbReference type="PANTHER" id="PTHR43047:SF72">
    <property type="entry name" value="OSMOSENSING HISTIDINE PROTEIN KINASE SLN1"/>
    <property type="match status" value="1"/>
</dbReference>
<evidence type="ECO:0000256" key="2">
    <source>
        <dbReference type="ARBA" id="ARBA00012438"/>
    </source>
</evidence>
<dbReference type="InterPro" id="IPR005467">
    <property type="entry name" value="His_kinase_dom"/>
</dbReference>
<dbReference type="SMART" id="SM00387">
    <property type="entry name" value="HATPase_c"/>
    <property type="match status" value="1"/>
</dbReference>
<dbReference type="CDD" id="cd16922">
    <property type="entry name" value="HATPase_EvgS-ArcB-TorS-like"/>
    <property type="match status" value="1"/>
</dbReference>
<dbReference type="Gene3D" id="1.10.287.130">
    <property type="match status" value="1"/>
</dbReference>
<dbReference type="SUPFAM" id="SSF55874">
    <property type="entry name" value="ATPase domain of HSP90 chaperone/DNA topoisomerase II/histidine kinase"/>
    <property type="match status" value="1"/>
</dbReference>
<dbReference type="Proteomes" id="UP000677668">
    <property type="component" value="Chromosome 2"/>
</dbReference>
<keyword evidence="4" id="KW-0808">Transferase</keyword>
<dbReference type="PROSITE" id="PS50109">
    <property type="entry name" value="HIS_KIN"/>
    <property type="match status" value="1"/>
</dbReference>
<evidence type="ECO:0000256" key="1">
    <source>
        <dbReference type="ARBA" id="ARBA00000085"/>
    </source>
</evidence>
<evidence type="ECO:0000313" key="8">
    <source>
        <dbReference type="Proteomes" id="UP000677668"/>
    </source>
</evidence>
<dbReference type="EMBL" id="CP072643">
    <property type="protein sequence ID" value="QUV95360.1"/>
    <property type="molecule type" value="Genomic_DNA"/>
</dbReference>
<dbReference type="Gene3D" id="3.30.565.10">
    <property type="entry name" value="Histidine kinase-like ATPase, C-terminal domain"/>
    <property type="match status" value="1"/>
</dbReference>
<dbReference type="InterPro" id="IPR003594">
    <property type="entry name" value="HATPase_dom"/>
</dbReference>
<dbReference type="Pfam" id="PF02518">
    <property type="entry name" value="HATPase_c"/>
    <property type="match status" value="1"/>
</dbReference>
<dbReference type="GO" id="GO:0016301">
    <property type="term" value="F:kinase activity"/>
    <property type="evidence" value="ECO:0007669"/>
    <property type="project" value="UniProtKB-KW"/>
</dbReference>
<keyword evidence="8" id="KW-1185">Reference proteome</keyword>
<keyword evidence="5 7" id="KW-0418">Kinase</keyword>
<evidence type="ECO:0000259" key="6">
    <source>
        <dbReference type="PROSITE" id="PS50109"/>
    </source>
</evidence>
<dbReference type="InterPro" id="IPR003661">
    <property type="entry name" value="HisK_dim/P_dom"/>
</dbReference>
<dbReference type="SUPFAM" id="SSF47384">
    <property type="entry name" value="Homodimeric domain of signal transducing histidine kinase"/>
    <property type="match status" value="1"/>
</dbReference>
<keyword evidence="3" id="KW-0597">Phosphoprotein</keyword>
<comment type="catalytic activity">
    <reaction evidence="1">
        <text>ATP + protein L-histidine = ADP + protein N-phospho-L-histidine.</text>
        <dbReference type="EC" id="2.7.13.3"/>
    </reaction>
</comment>
<sequence>MAKDSNHANAFELFAEERALVAAAHELVQQGEFSPAEWQSHYAKLLRKYETLLRQAIKITGSGDAIQSRLIRTQAQLDARNTELRHVNDRLRELDRVKAAFTAMLVHDLKSPLSVVKATLELLAEEPTVSGGPYAQLVTAASHSTETMLMLINEMLDVARSESQEITLESRRLDLVTCLNELLEEVRVAARPKQIDVLLMCSPVPPVLGDWSKLRRVLTNLTSNAIKFTPVGGQLRLSCHVEGHPEKPRQKLVIIRVADTGEGIPEADLPYIFDPYRQVQASEKKGLGVGLGLAIAKRITEAHGGTIVVESQVGQGTCFTITLPAAETSIRLTPAAGLAAPGAENPA</sequence>
<dbReference type="InterPro" id="IPR004358">
    <property type="entry name" value="Sig_transdc_His_kin-like_C"/>
</dbReference>
<accession>A0ABX8B3X6</accession>
<organism evidence="7 8">
    <name type="scientific">Chloracidobacterium sp. N</name>
    <dbReference type="NCBI Taxonomy" id="2821540"/>
    <lineage>
        <taxon>Bacteria</taxon>
        <taxon>Pseudomonadati</taxon>
        <taxon>Acidobacteriota</taxon>
        <taxon>Terriglobia</taxon>
        <taxon>Terriglobales</taxon>
        <taxon>Acidobacteriaceae</taxon>
        <taxon>Chloracidobacterium</taxon>
        <taxon>Chloracidobacterium aggregatum</taxon>
    </lineage>
</organism>
<name>A0ABX8B3X6_9BACT</name>
<gene>
    <name evidence="7" type="ORF">J8C05_15235</name>
</gene>
<dbReference type="EC" id="2.7.13.3" evidence="2"/>
<evidence type="ECO:0000256" key="4">
    <source>
        <dbReference type="ARBA" id="ARBA00022679"/>
    </source>
</evidence>
<dbReference type="InterPro" id="IPR036890">
    <property type="entry name" value="HATPase_C_sf"/>
</dbReference>
<dbReference type="PANTHER" id="PTHR43047">
    <property type="entry name" value="TWO-COMPONENT HISTIDINE PROTEIN KINASE"/>
    <property type="match status" value="1"/>
</dbReference>